<feature type="transmembrane region" description="Helical" evidence="2">
    <location>
        <begin position="38"/>
        <end position="56"/>
    </location>
</feature>
<reference evidence="3 4" key="1">
    <citation type="submission" date="2020-03" db="EMBL/GenBank/DDBJ databases">
        <title>Draft genome of Streptomyces sp. ventii, isolated from the Axial Seamount in the Pacific Ocean, and resequencing of the two type strains Streptomyces lonarensis strain NCL 716 and Streptomyces bohaiensis strain 11A07.</title>
        <authorList>
            <person name="Loughran R.M."/>
            <person name="Pfannmuller K.M."/>
            <person name="Wasson B.J."/>
            <person name="Deadmond M.C."/>
            <person name="Paddock B.E."/>
            <person name="Koyack M.J."/>
            <person name="Gallegos D.A."/>
            <person name="Mitchell E.A."/>
            <person name="Ushijima B."/>
            <person name="Saw J.H."/>
            <person name="Mcphail K.L."/>
            <person name="Videau P."/>
        </authorList>
    </citation>
    <scope>NUCLEOTIDE SEQUENCE [LARGE SCALE GENOMIC DNA]</scope>
    <source>
        <strain evidence="4">5675061</strain>
    </source>
</reference>
<keyword evidence="2" id="KW-0812">Transmembrane</keyword>
<name>A0ABX1AKS4_9ACTN</name>
<dbReference type="RefSeq" id="WP_167932807.1">
    <property type="nucleotide sequence ID" value="NZ_JAAVJB010000044.1"/>
</dbReference>
<evidence type="ECO:0000256" key="1">
    <source>
        <dbReference type="SAM" id="MobiDB-lite"/>
    </source>
</evidence>
<evidence type="ECO:0008006" key="5">
    <source>
        <dbReference type="Google" id="ProtNLM"/>
    </source>
</evidence>
<dbReference type="Proteomes" id="UP000746503">
    <property type="component" value="Unassembled WGS sequence"/>
</dbReference>
<dbReference type="EMBL" id="JAAVJB010000044">
    <property type="protein sequence ID" value="NJP66281.1"/>
    <property type="molecule type" value="Genomic_DNA"/>
</dbReference>
<feature type="compositionally biased region" description="Basic and acidic residues" evidence="1">
    <location>
        <begin position="103"/>
        <end position="114"/>
    </location>
</feature>
<gene>
    <name evidence="3" type="ORF">HCJ92_08240</name>
</gene>
<keyword evidence="2" id="KW-0472">Membrane</keyword>
<sequence>MNSTGSPGGSLLVPPFPPVLVSPGFGRLRRALRDGRRIAATALIGAGAALLLLALASPARPPLGTTPEAADRQGPAPPEPAAQSEGRTEGRPAGGGPEEAVDDREAPVGEHQDDPEGLPGGNEPVFAPVRLTDPAVGGLLNPGDVVDILAAPTAAVPGETPLGTARRIAHRARVAEVPPPEETGPAGYVDGTLIVVEVSQATAVTLAGSMNDSHLTVTRW</sequence>
<accession>A0ABX1AKS4</accession>
<keyword evidence="4" id="KW-1185">Reference proteome</keyword>
<evidence type="ECO:0000313" key="3">
    <source>
        <dbReference type="EMBL" id="NJP66281.1"/>
    </source>
</evidence>
<organism evidence="3 4">
    <name type="scientific">Streptomyces spiramenti</name>
    <dbReference type="NCBI Taxonomy" id="2720606"/>
    <lineage>
        <taxon>Bacteria</taxon>
        <taxon>Bacillati</taxon>
        <taxon>Actinomycetota</taxon>
        <taxon>Actinomycetes</taxon>
        <taxon>Kitasatosporales</taxon>
        <taxon>Streptomycetaceae</taxon>
        <taxon>Streptomyces</taxon>
    </lineage>
</organism>
<proteinExistence type="predicted"/>
<feature type="region of interest" description="Disordered" evidence="1">
    <location>
        <begin position="62"/>
        <end position="129"/>
    </location>
</feature>
<evidence type="ECO:0000256" key="2">
    <source>
        <dbReference type="SAM" id="Phobius"/>
    </source>
</evidence>
<keyword evidence="2" id="KW-1133">Transmembrane helix</keyword>
<comment type="caution">
    <text evidence="3">The sequence shown here is derived from an EMBL/GenBank/DDBJ whole genome shotgun (WGS) entry which is preliminary data.</text>
</comment>
<evidence type="ECO:0000313" key="4">
    <source>
        <dbReference type="Proteomes" id="UP000746503"/>
    </source>
</evidence>
<protein>
    <recommendedName>
        <fullName evidence="5">Flp pilus assembly protein RcpC/CpaB domain-containing protein</fullName>
    </recommendedName>
</protein>